<dbReference type="Gene3D" id="3.90.76.10">
    <property type="entry name" value="Dipeptide-binding Protein, Domain 1"/>
    <property type="match status" value="1"/>
</dbReference>
<dbReference type="PIRSF" id="PIRSF002741">
    <property type="entry name" value="MppA"/>
    <property type="match status" value="1"/>
</dbReference>
<feature type="signal peptide" evidence="2">
    <location>
        <begin position="1"/>
        <end position="24"/>
    </location>
</feature>
<feature type="chain" id="PRO_5046722056" evidence="2">
    <location>
        <begin position="25"/>
        <end position="580"/>
    </location>
</feature>
<evidence type="ECO:0000313" key="4">
    <source>
        <dbReference type="EMBL" id="UUT35981.1"/>
    </source>
</evidence>
<accession>A0ABY5NLP1</accession>
<feature type="compositionally biased region" description="Basic and acidic residues" evidence="1">
    <location>
        <begin position="566"/>
        <end position="580"/>
    </location>
</feature>
<evidence type="ECO:0000313" key="5">
    <source>
        <dbReference type="Proteomes" id="UP001054811"/>
    </source>
</evidence>
<sequence length="580" mass="61111">MKRIALAVGSLACVAMLTLTACTARDGSDADNGKTENITLVDSLPAGTTPVDTVTWAIVEGEPATLNPASSANLIIPNLCDNLLSLEPDYSIKPGIAESAEFVDPVTFVITLRDDVTFWDGKPVTAEDVVYSLGLNMNPASQWYGAFTLIKPKDGIVVTGPHEVTIHFVAPDTTFRDAISGQGGAVMEKAFGEKAGEKLGTADTGLMCTGPYKLEQGGWKPGSKIDTVANEDYWGGAPLVKHLNYTFVADGSTLATALTQGEIDGAINVPPASRAAFQGDGAGTLTVGHSTASYSFGPTSATSAAANPKIRQALSLAIDRKQYIDTVVNGLGYVQKTIVPEFSFQSMDESSVYRAGYDALPEPKVDIDAAKKLVQESGVDVSKPLTIAVPAGAKEFQQTAAIVQSAGQQIGLTIEINEMQASDFGALFYDPSKREGVDFVATQGYLETPGVLGYPSLFILPPDRGGVFNWSGYDNPEVTQHMMAARNATDAKTAAEEFVASAEDLRTGSAPGDTGGHVPAHLPEQEAHGRDDLGRRLQQPLGAAPGRQVAPRQVGPRTGRGPTVPDNRDNDQRIGSEEPA</sequence>
<dbReference type="Pfam" id="PF00496">
    <property type="entry name" value="SBP_bac_5"/>
    <property type="match status" value="1"/>
</dbReference>
<dbReference type="Gene3D" id="3.40.190.10">
    <property type="entry name" value="Periplasmic binding protein-like II"/>
    <property type="match status" value="1"/>
</dbReference>
<dbReference type="Proteomes" id="UP001054811">
    <property type="component" value="Chromosome"/>
</dbReference>
<feature type="domain" description="Solute-binding protein family 5" evidence="3">
    <location>
        <begin position="92"/>
        <end position="449"/>
    </location>
</feature>
<dbReference type="InterPro" id="IPR030678">
    <property type="entry name" value="Peptide/Ni-bd"/>
</dbReference>
<name>A0ABY5NLP1_9MICO</name>
<dbReference type="SUPFAM" id="SSF53850">
    <property type="entry name" value="Periplasmic binding protein-like II"/>
    <property type="match status" value="1"/>
</dbReference>
<dbReference type="EMBL" id="CP091139">
    <property type="protein sequence ID" value="UUT35981.1"/>
    <property type="molecule type" value="Genomic_DNA"/>
</dbReference>
<protein>
    <submittedName>
        <fullName evidence="4">ABC transporter substrate-binding protein</fullName>
    </submittedName>
</protein>
<dbReference type="InterPro" id="IPR000914">
    <property type="entry name" value="SBP_5_dom"/>
</dbReference>
<reference evidence="4" key="1">
    <citation type="submission" date="2022-01" db="EMBL/GenBank/DDBJ databases">
        <title>Microbacterium eymi and Microbacterium rhizovicinus sp. nov., isolated from the rhizospheric soil of Elymus tsukushiensis, a plant native to the Dokdo Islands, Republic of Korea.</title>
        <authorList>
            <person name="Hwang Y.J."/>
        </authorList>
    </citation>
    <scope>NUCLEOTIDE SEQUENCE</scope>
    <source>
        <strain evidence="4">KUDC0405</strain>
    </source>
</reference>
<evidence type="ECO:0000256" key="1">
    <source>
        <dbReference type="SAM" id="MobiDB-lite"/>
    </source>
</evidence>
<keyword evidence="2" id="KW-0732">Signal</keyword>
<dbReference type="PANTHER" id="PTHR30290">
    <property type="entry name" value="PERIPLASMIC BINDING COMPONENT OF ABC TRANSPORTER"/>
    <property type="match status" value="1"/>
</dbReference>
<dbReference type="RefSeq" id="WP_259612629.1">
    <property type="nucleotide sequence ID" value="NZ_CP091139.2"/>
</dbReference>
<organism evidence="4 5">
    <name type="scientific">Microbacterium elymi</name>
    <dbReference type="NCBI Taxonomy" id="2909587"/>
    <lineage>
        <taxon>Bacteria</taxon>
        <taxon>Bacillati</taxon>
        <taxon>Actinomycetota</taxon>
        <taxon>Actinomycetes</taxon>
        <taxon>Micrococcales</taxon>
        <taxon>Microbacteriaceae</taxon>
        <taxon>Microbacterium</taxon>
    </lineage>
</organism>
<keyword evidence="5" id="KW-1185">Reference proteome</keyword>
<dbReference type="InterPro" id="IPR039424">
    <property type="entry name" value="SBP_5"/>
</dbReference>
<evidence type="ECO:0000256" key="2">
    <source>
        <dbReference type="SAM" id="SignalP"/>
    </source>
</evidence>
<dbReference type="CDD" id="cd00995">
    <property type="entry name" value="PBP2_NikA_DppA_OppA_like"/>
    <property type="match status" value="1"/>
</dbReference>
<feature type="region of interest" description="Disordered" evidence="1">
    <location>
        <begin position="528"/>
        <end position="580"/>
    </location>
</feature>
<dbReference type="Gene3D" id="3.10.105.10">
    <property type="entry name" value="Dipeptide-binding Protein, Domain 3"/>
    <property type="match status" value="1"/>
</dbReference>
<proteinExistence type="predicted"/>
<gene>
    <name evidence="4" type="ORF">L2X98_22970</name>
</gene>
<evidence type="ECO:0000259" key="3">
    <source>
        <dbReference type="Pfam" id="PF00496"/>
    </source>
</evidence>
<dbReference type="PROSITE" id="PS51257">
    <property type="entry name" value="PROKAR_LIPOPROTEIN"/>
    <property type="match status" value="1"/>
</dbReference>